<feature type="region of interest" description="Disordered" evidence="7">
    <location>
        <begin position="1"/>
        <end position="35"/>
    </location>
</feature>
<dbReference type="SUPFAM" id="SSF53300">
    <property type="entry name" value="vWA-like"/>
    <property type="match status" value="1"/>
</dbReference>
<evidence type="ECO:0000313" key="9">
    <source>
        <dbReference type="EMBL" id="MFC4336361.1"/>
    </source>
</evidence>
<dbReference type="PANTHER" id="PTHR14202">
    <property type="entry name" value="60 KDA RIBONUCLEOPROTEIN SSA/RO"/>
    <property type="match status" value="1"/>
</dbReference>
<evidence type="ECO:0000256" key="1">
    <source>
        <dbReference type="ARBA" id="ARBA00004496"/>
    </source>
</evidence>
<keyword evidence="10" id="KW-1185">Reference proteome</keyword>
<sequence length="526" mass="57504">MAKFNKKLPTGKTSPVRSKADPSATTHEGGAGHTRDAKSELFLLAVTNMVGEDTFYEAAGERDERYRDLIAAVAVADPDWTARFTAWLRSEAGMRSASVVAALEAARAMVEADVPGGRQIVADALKRADEPGEALAYWTHRYGRKMPKPVKRGIADAAKRLYSEYSLLKYDTASKAFRFGDVLNLTHPATDEDWQKSLFEHALDRRFGNVAATPANLAMVAANARLRQEAESDPSVLLNADRLKEAGFTWEDTLSLAGDRLDKARLWEAAIPSMGLFALLRNLRNFDEAGVSDTTAETAAERLTDSEQVRRSRLMPMRFLSAYRAAPSLRWSWPLEQALDASVANIPALSGRTLVLVDTSGSMNSPFSRDGSLMRWDAAVVFALALATRCDTADVVSFSSGWHRGPDSLVFPHKAGESVLAGVERWTSDGYFLNGGTDTAGAVKRHYNGHDRVVILTDEQAHWSHAGDVTAAVPARVPVYTWNLAGHRVGHAPSGERNRHTFGGLSDKAFAMISLLEQGKNATWPF</sequence>
<keyword evidence="6" id="KW-0687">Ribonucleoprotein</keyword>
<reference evidence="10" key="1">
    <citation type="journal article" date="2019" name="Int. J. Syst. Evol. Microbiol.">
        <title>The Global Catalogue of Microorganisms (GCM) 10K type strain sequencing project: providing services to taxonomists for standard genome sequencing and annotation.</title>
        <authorList>
            <consortium name="The Broad Institute Genomics Platform"/>
            <consortium name="The Broad Institute Genome Sequencing Center for Infectious Disease"/>
            <person name="Wu L."/>
            <person name="Ma J."/>
        </authorList>
    </citation>
    <scope>NUCLEOTIDE SEQUENCE [LARGE SCALE GENOMIC DNA]</scope>
    <source>
        <strain evidence="10">IBRC-M 10908</strain>
    </source>
</reference>
<evidence type="ECO:0000256" key="5">
    <source>
        <dbReference type="ARBA" id="ARBA00022884"/>
    </source>
</evidence>
<dbReference type="RefSeq" id="WP_380622213.1">
    <property type="nucleotide sequence ID" value="NZ_JBHSDK010000018.1"/>
</dbReference>
<comment type="similarity">
    <text evidence="2">Belongs to the Ro 60 kDa family.</text>
</comment>
<keyword evidence="3" id="KW-0963">Cytoplasm</keyword>
<dbReference type="InterPro" id="IPR008858">
    <property type="entry name" value="TROVE_dom"/>
</dbReference>
<name>A0ABV8TZW8_9ACTN</name>
<evidence type="ECO:0000256" key="3">
    <source>
        <dbReference type="ARBA" id="ARBA00022490"/>
    </source>
</evidence>
<dbReference type="InterPro" id="IPR036465">
    <property type="entry name" value="vWFA_dom_sf"/>
</dbReference>
<dbReference type="InterPro" id="IPR040322">
    <property type="entry name" value="TROVE2"/>
</dbReference>
<comment type="caution">
    <text evidence="9">The sequence shown here is derived from an EMBL/GenBank/DDBJ whole genome shotgun (WGS) entry which is preliminary data.</text>
</comment>
<evidence type="ECO:0000313" key="10">
    <source>
        <dbReference type="Proteomes" id="UP001595823"/>
    </source>
</evidence>
<dbReference type="InterPro" id="IPR037214">
    <property type="entry name" value="TROVE_dom_sf"/>
</dbReference>
<accession>A0ABV8TZW8</accession>
<dbReference type="PANTHER" id="PTHR14202:SF0">
    <property type="entry name" value="RNA-BINDING PROTEIN RO60"/>
    <property type="match status" value="1"/>
</dbReference>
<dbReference type="Pfam" id="PF05731">
    <property type="entry name" value="TROVE"/>
    <property type="match status" value="1"/>
</dbReference>
<evidence type="ECO:0000256" key="7">
    <source>
        <dbReference type="SAM" id="MobiDB-lite"/>
    </source>
</evidence>
<dbReference type="EMBL" id="JBHSDK010000018">
    <property type="protein sequence ID" value="MFC4336361.1"/>
    <property type="molecule type" value="Genomic_DNA"/>
</dbReference>
<feature type="domain" description="TROVE" evidence="8">
    <location>
        <begin position="24"/>
        <end position="351"/>
    </location>
</feature>
<keyword evidence="4" id="KW-0479">Metal-binding</keyword>
<dbReference type="PROSITE" id="PS50988">
    <property type="entry name" value="TROVE"/>
    <property type="match status" value="1"/>
</dbReference>
<keyword evidence="5" id="KW-0694">RNA-binding</keyword>
<evidence type="ECO:0000256" key="6">
    <source>
        <dbReference type="ARBA" id="ARBA00023274"/>
    </source>
</evidence>
<comment type="subcellular location">
    <subcellularLocation>
        <location evidence="1">Cytoplasm</location>
    </subcellularLocation>
</comment>
<evidence type="ECO:0000256" key="4">
    <source>
        <dbReference type="ARBA" id="ARBA00022723"/>
    </source>
</evidence>
<dbReference type="Proteomes" id="UP001595823">
    <property type="component" value="Unassembled WGS sequence"/>
</dbReference>
<dbReference type="Gene3D" id="3.40.50.410">
    <property type="entry name" value="von Willebrand factor, type A domain"/>
    <property type="match status" value="1"/>
</dbReference>
<dbReference type="SUPFAM" id="SSF140864">
    <property type="entry name" value="TROVE domain-like"/>
    <property type="match status" value="1"/>
</dbReference>
<gene>
    <name evidence="9" type="ORF">ACFPET_14255</name>
</gene>
<proteinExistence type="inferred from homology"/>
<evidence type="ECO:0000256" key="2">
    <source>
        <dbReference type="ARBA" id="ARBA00007814"/>
    </source>
</evidence>
<organism evidence="9 10">
    <name type="scientific">Salininema proteolyticum</name>
    <dbReference type="NCBI Taxonomy" id="1607685"/>
    <lineage>
        <taxon>Bacteria</taxon>
        <taxon>Bacillati</taxon>
        <taxon>Actinomycetota</taxon>
        <taxon>Actinomycetes</taxon>
        <taxon>Glycomycetales</taxon>
        <taxon>Glycomycetaceae</taxon>
        <taxon>Salininema</taxon>
    </lineage>
</organism>
<evidence type="ECO:0000259" key="8">
    <source>
        <dbReference type="PROSITE" id="PS50988"/>
    </source>
</evidence>
<protein>
    <submittedName>
        <fullName evidence="9">TROVE domain-containing protein</fullName>
    </submittedName>
</protein>